<evidence type="ECO:0000256" key="3">
    <source>
        <dbReference type="ARBA" id="ARBA00023163"/>
    </source>
</evidence>
<evidence type="ECO:0000313" key="8">
    <source>
        <dbReference type="Proteomes" id="UP000236161"/>
    </source>
</evidence>
<reference evidence="7 8" key="1">
    <citation type="journal article" date="2017" name="Nature">
        <title>The Apostasia genome and the evolution of orchids.</title>
        <authorList>
            <person name="Zhang G.Q."/>
            <person name="Liu K.W."/>
            <person name="Li Z."/>
            <person name="Lohaus R."/>
            <person name="Hsiao Y.Y."/>
            <person name="Niu S.C."/>
            <person name="Wang J.Y."/>
            <person name="Lin Y.C."/>
            <person name="Xu Q."/>
            <person name="Chen L.J."/>
            <person name="Yoshida K."/>
            <person name="Fujiwara S."/>
            <person name="Wang Z.W."/>
            <person name="Zhang Y.Q."/>
            <person name="Mitsuda N."/>
            <person name="Wang M."/>
            <person name="Liu G.H."/>
            <person name="Pecoraro L."/>
            <person name="Huang H.X."/>
            <person name="Xiao X.J."/>
            <person name="Lin M."/>
            <person name="Wu X.Y."/>
            <person name="Wu W.L."/>
            <person name="Chen Y.Y."/>
            <person name="Chang S.B."/>
            <person name="Sakamoto S."/>
            <person name="Ohme-Takagi M."/>
            <person name="Yagi M."/>
            <person name="Zeng S.J."/>
            <person name="Shen C.Y."/>
            <person name="Yeh C.M."/>
            <person name="Luo Y.B."/>
            <person name="Tsai W.C."/>
            <person name="Van de Peer Y."/>
            <person name="Liu Z.J."/>
        </authorList>
    </citation>
    <scope>NUCLEOTIDE SEQUENCE [LARGE SCALE GENOMIC DNA]</scope>
    <source>
        <strain evidence="8">cv. Shenzhen</strain>
        <tissue evidence="7">Stem</tissue>
    </source>
</reference>
<dbReference type="InterPro" id="IPR044660">
    <property type="entry name" value="IBH1-like"/>
</dbReference>
<dbReference type="GO" id="GO:0005634">
    <property type="term" value="C:nucleus"/>
    <property type="evidence" value="ECO:0007669"/>
    <property type="project" value="UniProtKB-SubCell"/>
</dbReference>
<evidence type="ECO:0000259" key="6">
    <source>
        <dbReference type="Pfam" id="PF26576"/>
    </source>
</evidence>
<dbReference type="AlphaFoldDB" id="A0A2I0BBC0"/>
<dbReference type="PANTHER" id="PTHR33124:SF12">
    <property type="entry name" value="TRANSCRIPTION FACTOR BHLH148"/>
    <property type="match status" value="1"/>
</dbReference>
<dbReference type="Proteomes" id="UP000236161">
    <property type="component" value="Unassembled WGS sequence"/>
</dbReference>
<proteinExistence type="predicted"/>
<dbReference type="OrthoDB" id="1647165at2759"/>
<feature type="region of interest" description="Disordered" evidence="5">
    <location>
        <begin position="1"/>
        <end position="26"/>
    </location>
</feature>
<sequence length="190" mass="21054">MAIPSPAKVCDRKRNRSEKDLRPSPKRWRTEIEQRTYSSKLLEAIRRVRRSMPSAAVLQRSRAVRKAADRALAVAARGRTRWSRAILSSRKLKLNPRRIHRLAAPSPSYSRSKFAAAGESSCLVERNKGILVLGQKAEVLGRLVPGCRNIPFPKLLEEASDYIAALEMQIHAMSALATILSASGGAYSPP</sequence>
<gene>
    <name evidence="7" type="primary">BHLH148</name>
    <name evidence="7" type="ORF">AXF42_Ash019083</name>
</gene>
<evidence type="ECO:0000256" key="2">
    <source>
        <dbReference type="ARBA" id="ARBA00023015"/>
    </source>
</evidence>
<organism evidence="7 8">
    <name type="scientific">Apostasia shenzhenica</name>
    <dbReference type="NCBI Taxonomy" id="1088818"/>
    <lineage>
        <taxon>Eukaryota</taxon>
        <taxon>Viridiplantae</taxon>
        <taxon>Streptophyta</taxon>
        <taxon>Embryophyta</taxon>
        <taxon>Tracheophyta</taxon>
        <taxon>Spermatophyta</taxon>
        <taxon>Magnoliopsida</taxon>
        <taxon>Liliopsida</taxon>
        <taxon>Asparagales</taxon>
        <taxon>Orchidaceae</taxon>
        <taxon>Apostasioideae</taxon>
        <taxon>Apostasia</taxon>
    </lineage>
</organism>
<protein>
    <submittedName>
        <fullName evidence="7">Transcription factor bHLH148</fullName>
    </submittedName>
</protein>
<keyword evidence="3" id="KW-0804">Transcription</keyword>
<keyword evidence="4" id="KW-0539">Nucleus</keyword>
<dbReference type="InterPro" id="IPR044549">
    <property type="entry name" value="bHLH_AtIBH1-like"/>
</dbReference>
<dbReference type="CDD" id="cd11444">
    <property type="entry name" value="bHLH_AtIBH1_like"/>
    <property type="match status" value="1"/>
</dbReference>
<dbReference type="STRING" id="1088818.A0A2I0BBC0"/>
<keyword evidence="8" id="KW-1185">Reference proteome</keyword>
<name>A0A2I0BBC0_9ASPA</name>
<feature type="compositionally biased region" description="Basic and acidic residues" evidence="5">
    <location>
        <begin position="9"/>
        <end position="26"/>
    </location>
</feature>
<dbReference type="GO" id="GO:0006355">
    <property type="term" value="P:regulation of DNA-templated transcription"/>
    <property type="evidence" value="ECO:0007669"/>
    <property type="project" value="InterPro"/>
</dbReference>
<evidence type="ECO:0000256" key="5">
    <source>
        <dbReference type="SAM" id="MobiDB-lite"/>
    </source>
</evidence>
<accession>A0A2I0BBC0</accession>
<evidence type="ECO:0000313" key="7">
    <source>
        <dbReference type="EMBL" id="PKA65071.1"/>
    </source>
</evidence>
<keyword evidence="2" id="KW-0805">Transcription regulation</keyword>
<evidence type="ECO:0000256" key="1">
    <source>
        <dbReference type="ARBA" id="ARBA00004123"/>
    </source>
</evidence>
<dbReference type="Pfam" id="PF26576">
    <property type="entry name" value="IBH1_N"/>
    <property type="match status" value="1"/>
</dbReference>
<evidence type="ECO:0000256" key="4">
    <source>
        <dbReference type="ARBA" id="ARBA00023242"/>
    </source>
</evidence>
<feature type="domain" description="IBH1-like N-terminal" evidence="6">
    <location>
        <begin position="33"/>
        <end position="90"/>
    </location>
</feature>
<dbReference type="PANTHER" id="PTHR33124">
    <property type="entry name" value="TRANSCRIPTION FACTOR IBH1-LIKE 1"/>
    <property type="match status" value="1"/>
</dbReference>
<comment type="subcellular location">
    <subcellularLocation>
        <location evidence="1">Nucleus</location>
    </subcellularLocation>
</comment>
<dbReference type="EMBL" id="KZ451898">
    <property type="protein sequence ID" value="PKA65071.1"/>
    <property type="molecule type" value="Genomic_DNA"/>
</dbReference>
<dbReference type="InterPro" id="IPR059002">
    <property type="entry name" value="IBH1_N"/>
</dbReference>